<evidence type="ECO:0000256" key="2">
    <source>
        <dbReference type="ARBA" id="ARBA00022801"/>
    </source>
</evidence>
<feature type="domain" description="Pectinesterase catalytic" evidence="6">
    <location>
        <begin position="1"/>
        <end position="174"/>
    </location>
</feature>
<comment type="pathway">
    <text evidence="1">Glycan metabolism; pectin degradation; 2-dehydro-3-deoxy-D-gluconate from pectin: step 1/5.</text>
</comment>
<reference evidence="7" key="1">
    <citation type="submission" date="2022-06" db="EMBL/GenBank/DDBJ databases">
        <title>Uncovering the hologenomic basis of an extraordinary plant invasion.</title>
        <authorList>
            <person name="Bieker V.C."/>
            <person name="Martin M.D."/>
            <person name="Gilbert T."/>
            <person name="Hodgins K."/>
            <person name="Battlay P."/>
            <person name="Petersen B."/>
            <person name="Wilson J."/>
        </authorList>
    </citation>
    <scope>NUCLEOTIDE SEQUENCE</scope>
    <source>
        <strain evidence="7">AA19_3_7</strain>
        <tissue evidence="7">Leaf</tissue>
    </source>
</reference>
<dbReference type="SUPFAM" id="SSF51126">
    <property type="entry name" value="Pectin lyase-like"/>
    <property type="match status" value="1"/>
</dbReference>
<evidence type="ECO:0000256" key="3">
    <source>
        <dbReference type="ARBA" id="ARBA00023085"/>
    </source>
</evidence>
<evidence type="ECO:0000256" key="5">
    <source>
        <dbReference type="ARBA" id="ARBA00047928"/>
    </source>
</evidence>
<keyword evidence="3" id="KW-0063">Aspartyl esterase</keyword>
<comment type="caution">
    <text evidence="7">The sequence shown here is derived from an EMBL/GenBank/DDBJ whole genome shotgun (WGS) entry which is preliminary data.</text>
</comment>
<dbReference type="InterPro" id="IPR012334">
    <property type="entry name" value="Pectin_lyas_fold"/>
</dbReference>
<keyword evidence="2" id="KW-0378">Hydrolase</keyword>
<organism evidence="7 8">
    <name type="scientific">Ambrosia artemisiifolia</name>
    <name type="common">Common ragweed</name>
    <dbReference type="NCBI Taxonomy" id="4212"/>
    <lineage>
        <taxon>Eukaryota</taxon>
        <taxon>Viridiplantae</taxon>
        <taxon>Streptophyta</taxon>
        <taxon>Embryophyta</taxon>
        <taxon>Tracheophyta</taxon>
        <taxon>Spermatophyta</taxon>
        <taxon>Magnoliopsida</taxon>
        <taxon>eudicotyledons</taxon>
        <taxon>Gunneridae</taxon>
        <taxon>Pentapetalae</taxon>
        <taxon>asterids</taxon>
        <taxon>campanulids</taxon>
        <taxon>Asterales</taxon>
        <taxon>Asteraceae</taxon>
        <taxon>Asteroideae</taxon>
        <taxon>Heliantheae alliance</taxon>
        <taxon>Heliantheae</taxon>
        <taxon>Ambrosia</taxon>
    </lineage>
</organism>
<evidence type="ECO:0000256" key="4">
    <source>
        <dbReference type="ARBA" id="ARBA00023316"/>
    </source>
</evidence>
<keyword evidence="4" id="KW-0961">Cell wall biogenesis/degradation</keyword>
<dbReference type="AlphaFoldDB" id="A0AAD5BJS2"/>
<comment type="catalytic activity">
    <reaction evidence="5">
        <text>[(1-&gt;4)-alpha-D-galacturonosyl methyl ester](n) + n H2O = [(1-&gt;4)-alpha-D-galacturonosyl](n) + n methanol + n H(+)</text>
        <dbReference type="Rhea" id="RHEA:22380"/>
        <dbReference type="Rhea" id="RHEA-COMP:14570"/>
        <dbReference type="Rhea" id="RHEA-COMP:14573"/>
        <dbReference type="ChEBI" id="CHEBI:15377"/>
        <dbReference type="ChEBI" id="CHEBI:15378"/>
        <dbReference type="ChEBI" id="CHEBI:17790"/>
        <dbReference type="ChEBI" id="CHEBI:140522"/>
        <dbReference type="ChEBI" id="CHEBI:140523"/>
        <dbReference type="EC" id="3.1.1.11"/>
    </reaction>
</comment>
<dbReference type="PANTHER" id="PTHR31707">
    <property type="entry name" value="PECTINESTERASE"/>
    <property type="match status" value="1"/>
</dbReference>
<dbReference type="GO" id="GO:0030599">
    <property type="term" value="F:pectinesterase activity"/>
    <property type="evidence" value="ECO:0007669"/>
    <property type="project" value="UniProtKB-EC"/>
</dbReference>
<keyword evidence="8" id="KW-1185">Reference proteome</keyword>
<protein>
    <recommendedName>
        <fullName evidence="6">Pectinesterase catalytic domain-containing protein</fullName>
    </recommendedName>
</protein>
<dbReference type="Proteomes" id="UP001206925">
    <property type="component" value="Unassembled WGS sequence"/>
</dbReference>
<sequence>MNGYQDTLYAHSNRQYYRQGTIQGTIDFIFADASAVFQACKIIVRKPLENQVCTVTAQGRKNLTSKGALVLQGCTITAEPGYMATDPMPNPTLAAHGKSTQRTIIMQSFININIVPEGWLSWAGTFGLDTCYFGEFDNNGPGANTGRRVRWNGIKKISPQKAYGYTPGRYIQGDLWIKATGVPYDSGMMVS</sequence>
<evidence type="ECO:0000313" key="8">
    <source>
        <dbReference type="Proteomes" id="UP001206925"/>
    </source>
</evidence>
<dbReference type="EMBL" id="JAMZMK010012222">
    <property type="protein sequence ID" value="KAI7724427.1"/>
    <property type="molecule type" value="Genomic_DNA"/>
</dbReference>
<dbReference type="InterPro" id="IPR000070">
    <property type="entry name" value="Pectinesterase_cat"/>
</dbReference>
<dbReference type="InterPro" id="IPR011050">
    <property type="entry name" value="Pectin_lyase_fold/virulence"/>
</dbReference>
<gene>
    <name evidence="7" type="ORF">M8C21_017270</name>
</gene>
<dbReference type="Pfam" id="PF01095">
    <property type="entry name" value="Pectinesterase"/>
    <property type="match status" value="1"/>
</dbReference>
<evidence type="ECO:0000256" key="1">
    <source>
        <dbReference type="ARBA" id="ARBA00005184"/>
    </source>
</evidence>
<dbReference type="Gene3D" id="2.160.20.10">
    <property type="entry name" value="Single-stranded right-handed beta-helix, Pectin lyase-like"/>
    <property type="match status" value="1"/>
</dbReference>
<proteinExistence type="predicted"/>
<evidence type="ECO:0000259" key="6">
    <source>
        <dbReference type="Pfam" id="PF01095"/>
    </source>
</evidence>
<dbReference type="GO" id="GO:0042545">
    <property type="term" value="P:cell wall modification"/>
    <property type="evidence" value="ECO:0007669"/>
    <property type="project" value="InterPro"/>
</dbReference>
<evidence type="ECO:0000313" key="7">
    <source>
        <dbReference type="EMBL" id="KAI7724427.1"/>
    </source>
</evidence>
<accession>A0AAD5BJS2</accession>
<name>A0AAD5BJS2_AMBAR</name>